<name>A0A8S0VY16_CYCAE</name>
<dbReference type="SUPFAM" id="SSF53335">
    <property type="entry name" value="S-adenosyl-L-methionine-dependent methyltransferases"/>
    <property type="match status" value="1"/>
</dbReference>
<evidence type="ECO:0008006" key="3">
    <source>
        <dbReference type="Google" id="ProtNLM"/>
    </source>
</evidence>
<dbReference type="AlphaFoldDB" id="A0A8S0VY16"/>
<evidence type="ECO:0000313" key="1">
    <source>
        <dbReference type="EMBL" id="CAA7266494.1"/>
    </source>
</evidence>
<dbReference type="OrthoDB" id="61390at2759"/>
<comment type="caution">
    <text evidence="1">The sequence shown here is derived from an EMBL/GenBank/DDBJ whole genome shotgun (WGS) entry which is preliminary data.</text>
</comment>
<reference evidence="1 2" key="1">
    <citation type="submission" date="2020-01" db="EMBL/GenBank/DDBJ databases">
        <authorList>
            <person name="Gupta K D."/>
        </authorList>
    </citation>
    <scope>NUCLEOTIDE SEQUENCE [LARGE SCALE GENOMIC DNA]</scope>
</reference>
<organism evidence="1 2">
    <name type="scientific">Cyclocybe aegerita</name>
    <name type="common">Black poplar mushroom</name>
    <name type="synonym">Agrocybe aegerita</name>
    <dbReference type="NCBI Taxonomy" id="1973307"/>
    <lineage>
        <taxon>Eukaryota</taxon>
        <taxon>Fungi</taxon>
        <taxon>Dikarya</taxon>
        <taxon>Basidiomycota</taxon>
        <taxon>Agaricomycotina</taxon>
        <taxon>Agaricomycetes</taxon>
        <taxon>Agaricomycetidae</taxon>
        <taxon>Agaricales</taxon>
        <taxon>Agaricineae</taxon>
        <taxon>Bolbitiaceae</taxon>
        <taxon>Cyclocybe</taxon>
    </lineage>
</organism>
<sequence length="288" mass="31412">MNNLTTLLGPLTITSLSTLLGFTMWSRTRSQDPYGLFHLALNKSSSEDRDAPPATEWLNMGFWKDAKNLPEACKALALKLTTAAHLKEGGSVLDVGHGTGESLLLLLSEPSLPRPSRLAGITSLALHHQRSLERVQKLQSTCQTPTKVDLHHGDAVYDSSTVNHPLCPSTLGEFDSILALDCAYHFHTRCRFLEQSFAKLAPQGTIALADVCFSSAALATNWTKIVTSVLRMMPRSNLISDEEYVVQMKEIGFVDVTLEDVTLDVFPGFIAFLKGAGAKFVIVNGSKP</sequence>
<gene>
    <name evidence="1" type="ORF">AAE3_LOCUS8862</name>
</gene>
<dbReference type="Proteomes" id="UP000467700">
    <property type="component" value="Unassembled WGS sequence"/>
</dbReference>
<protein>
    <recommendedName>
        <fullName evidence="3">S-adenosyl-L-methionine-dependent methyltransferase</fullName>
    </recommendedName>
</protein>
<accession>A0A8S0VY16</accession>
<proteinExistence type="predicted"/>
<dbReference type="EMBL" id="CACVBS010000055">
    <property type="protein sequence ID" value="CAA7266494.1"/>
    <property type="molecule type" value="Genomic_DNA"/>
</dbReference>
<evidence type="ECO:0000313" key="2">
    <source>
        <dbReference type="Proteomes" id="UP000467700"/>
    </source>
</evidence>
<dbReference type="InterPro" id="IPR029063">
    <property type="entry name" value="SAM-dependent_MTases_sf"/>
</dbReference>
<keyword evidence="2" id="KW-1185">Reference proteome</keyword>
<dbReference type="Gene3D" id="3.40.50.150">
    <property type="entry name" value="Vaccinia Virus protein VP39"/>
    <property type="match status" value="1"/>
</dbReference>
<dbReference type="Pfam" id="PF13489">
    <property type="entry name" value="Methyltransf_23"/>
    <property type="match status" value="1"/>
</dbReference>